<feature type="compositionally biased region" description="Basic and acidic residues" evidence="1">
    <location>
        <begin position="108"/>
        <end position="121"/>
    </location>
</feature>
<sequence>MAKPTNPPPAPTKPWLKLVLTLLVLAALVYVARLVVVGIQEAMQSTKQALEKQGVSVSKDGVAVKTEKRALTQEETEERLQRGLMKGWKNSQFNVPWMLAKTTGLGGSRHDKNKDEWEKKYGPKQKRRVD</sequence>
<feature type="region of interest" description="Disordered" evidence="1">
    <location>
        <begin position="103"/>
        <end position="130"/>
    </location>
</feature>
<proteinExistence type="predicted"/>
<accession>A0A061ATA0</accession>
<organism evidence="2">
    <name type="scientific">Rhodotorula toruloides</name>
    <name type="common">Yeast</name>
    <name type="synonym">Rhodosporidium toruloides</name>
    <dbReference type="NCBI Taxonomy" id="5286"/>
    <lineage>
        <taxon>Eukaryota</taxon>
        <taxon>Fungi</taxon>
        <taxon>Dikarya</taxon>
        <taxon>Basidiomycota</taxon>
        <taxon>Pucciniomycotina</taxon>
        <taxon>Microbotryomycetes</taxon>
        <taxon>Sporidiobolales</taxon>
        <taxon>Sporidiobolaceae</taxon>
        <taxon>Rhodotorula</taxon>
    </lineage>
</organism>
<dbReference type="EMBL" id="LK052938">
    <property type="protein sequence ID" value="CDR38579.1"/>
    <property type="molecule type" value="Genomic_DNA"/>
</dbReference>
<dbReference type="AlphaFoldDB" id="A0A061ATA0"/>
<gene>
    <name evidence="2" type="ORF">RHTO0S_03e10990g</name>
</gene>
<reference evidence="2" key="1">
    <citation type="journal article" date="2014" name="Genome Announc.">
        <title>Draft genome sequence of Rhodosporidium toruloides CECT1137, an oleaginous yeast of biotechnological interest.</title>
        <authorList>
            <person name="Morin N."/>
            <person name="Calcas X."/>
            <person name="Devillers H."/>
            <person name="Durrens P."/>
            <person name="Sherman D.J."/>
            <person name="Nicaud J.-M."/>
            <person name="Neuveglise C."/>
        </authorList>
    </citation>
    <scope>NUCLEOTIDE SEQUENCE</scope>
    <source>
        <strain evidence="2">CECT1137</strain>
    </source>
</reference>
<dbReference type="OrthoDB" id="2505950at2759"/>
<name>A0A061ATA0_RHOTO</name>
<evidence type="ECO:0000313" key="2">
    <source>
        <dbReference type="EMBL" id="CDR38579.1"/>
    </source>
</evidence>
<protein>
    <submittedName>
        <fullName evidence="2">RHTO0S03e10990g1_1</fullName>
    </submittedName>
</protein>
<evidence type="ECO:0000256" key="1">
    <source>
        <dbReference type="SAM" id="MobiDB-lite"/>
    </source>
</evidence>